<name>A0A7X0PGR9_9BURK</name>
<reference evidence="1 2" key="1">
    <citation type="submission" date="2020-08" db="EMBL/GenBank/DDBJ databases">
        <title>Functional genomics of gut bacteria from endangered species of beetles.</title>
        <authorList>
            <person name="Carlos-Shanley C."/>
        </authorList>
    </citation>
    <scope>NUCLEOTIDE SEQUENCE [LARGE SCALE GENOMIC DNA]</scope>
    <source>
        <strain evidence="1 2">S00198</strain>
    </source>
</reference>
<accession>A0A7X0PGR9</accession>
<dbReference type="EMBL" id="JACHLK010000009">
    <property type="protein sequence ID" value="MBB6561581.1"/>
    <property type="molecule type" value="Genomic_DNA"/>
</dbReference>
<evidence type="ECO:0000313" key="2">
    <source>
        <dbReference type="Proteomes" id="UP000575083"/>
    </source>
</evidence>
<organism evidence="1 2">
    <name type="scientific">Acidovorax soli</name>
    <dbReference type="NCBI Taxonomy" id="592050"/>
    <lineage>
        <taxon>Bacteria</taxon>
        <taxon>Pseudomonadati</taxon>
        <taxon>Pseudomonadota</taxon>
        <taxon>Betaproteobacteria</taxon>
        <taxon>Burkholderiales</taxon>
        <taxon>Comamonadaceae</taxon>
        <taxon>Acidovorax</taxon>
    </lineage>
</organism>
<comment type="caution">
    <text evidence="1">The sequence shown here is derived from an EMBL/GenBank/DDBJ whole genome shotgun (WGS) entry which is preliminary data.</text>
</comment>
<evidence type="ECO:0000313" key="1">
    <source>
        <dbReference type="EMBL" id="MBB6561581.1"/>
    </source>
</evidence>
<dbReference type="RefSeq" id="WP_260420320.1">
    <property type="nucleotide sequence ID" value="NZ_JACHLK010000009.1"/>
</dbReference>
<gene>
    <name evidence="1" type="ORF">HNP48_004275</name>
</gene>
<proteinExistence type="predicted"/>
<dbReference type="AlphaFoldDB" id="A0A7X0PGR9"/>
<protein>
    <submittedName>
        <fullName evidence="1">Uncharacterized protein</fullName>
    </submittedName>
</protein>
<keyword evidence="2" id="KW-1185">Reference proteome</keyword>
<dbReference type="Proteomes" id="UP000575083">
    <property type="component" value="Unassembled WGS sequence"/>
</dbReference>
<sequence length="43" mass="5198">MLWKLLGLQRLIDELLDESWFSFDLPDNDHFFHEELLPLPAQD</sequence>